<dbReference type="Proteomes" id="UP000186246">
    <property type="component" value="Unassembled WGS sequence"/>
</dbReference>
<evidence type="ECO:0000313" key="4">
    <source>
        <dbReference type="Proteomes" id="UP000186246"/>
    </source>
</evidence>
<reference evidence="4" key="2">
    <citation type="submission" date="2017-01" db="EMBL/GenBank/DDBJ databases">
        <authorList>
            <person name="Varghese N."/>
            <person name="Submissions S."/>
        </authorList>
    </citation>
    <scope>NUCLEOTIDE SEQUENCE [LARGE SCALE GENOMIC DNA]</scope>
    <source>
        <strain evidence="4">DSM 21068</strain>
    </source>
</reference>
<feature type="compositionally biased region" description="Low complexity" evidence="1">
    <location>
        <begin position="52"/>
        <end position="64"/>
    </location>
</feature>
<organism evidence="3 4">
    <name type="scientific">Chryseobacterium piscicola</name>
    <dbReference type="NCBI Taxonomy" id="551459"/>
    <lineage>
        <taxon>Bacteria</taxon>
        <taxon>Pseudomonadati</taxon>
        <taxon>Bacteroidota</taxon>
        <taxon>Flavobacteriia</taxon>
        <taxon>Flavobacteriales</taxon>
        <taxon>Weeksellaceae</taxon>
        <taxon>Chryseobacterium group</taxon>
        <taxon>Chryseobacterium</taxon>
    </lineage>
</organism>
<evidence type="ECO:0000313" key="5">
    <source>
        <dbReference type="Proteomes" id="UP000238314"/>
    </source>
</evidence>
<gene>
    <name evidence="2" type="ORF">B0A70_06555</name>
    <name evidence="3" type="ORF">SAMN05421796_101774</name>
</gene>
<dbReference type="EMBL" id="FTOJ01000001">
    <property type="protein sequence ID" value="SIS64245.1"/>
    <property type="molecule type" value="Genomic_DNA"/>
</dbReference>
<evidence type="ECO:0000256" key="1">
    <source>
        <dbReference type="SAM" id="MobiDB-lite"/>
    </source>
</evidence>
<keyword evidence="5" id="KW-1185">Reference proteome</keyword>
<accession>A0A1N7KRR5</accession>
<dbReference type="Proteomes" id="UP000238314">
    <property type="component" value="Unassembled WGS sequence"/>
</dbReference>
<evidence type="ECO:0000313" key="2">
    <source>
        <dbReference type="EMBL" id="PQA94976.1"/>
    </source>
</evidence>
<dbReference type="STRING" id="551459.SAMN05421796_101774"/>
<protein>
    <submittedName>
        <fullName evidence="3">Uncharacterized protein</fullName>
    </submittedName>
</protein>
<reference evidence="2 5" key="1">
    <citation type="submission" date="2016-11" db="EMBL/GenBank/DDBJ databases">
        <title>Whole genomes of Flavobacteriaceae.</title>
        <authorList>
            <person name="Stine C."/>
            <person name="Li C."/>
            <person name="Tadesse D."/>
        </authorList>
    </citation>
    <scope>NUCLEOTIDE SEQUENCE [LARGE SCALE GENOMIC DNA]</scope>
    <source>
        <strain evidence="2 5">DSM 21068</strain>
    </source>
</reference>
<reference evidence="3" key="3">
    <citation type="submission" date="2017-01" db="EMBL/GenBank/DDBJ databases">
        <authorList>
            <person name="Mah S.A."/>
            <person name="Swanson W.J."/>
            <person name="Moy G.W."/>
            <person name="Vacquier V.D."/>
        </authorList>
    </citation>
    <scope>NUCLEOTIDE SEQUENCE [LARGE SCALE GENOMIC DNA]</scope>
    <source>
        <strain evidence="3">DSM 21068</strain>
    </source>
</reference>
<feature type="region of interest" description="Disordered" evidence="1">
    <location>
        <begin position="28"/>
        <end position="64"/>
    </location>
</feature>
<name>A0A1N7KRR5_9FLAO</name>
<evidence type="ECO:0000313" key="3">
    <source>
        <dbReference type="EMBL" id="SIS64245.1"/>
    </source>
</evidence>
<dbReference type="AlphaFoldDB" id="A0A1N7KRR5"/>
<sequence>MKKSLQKFEVKKLNLKYLELVKGGKLADGSNCGTAETNTSGADQDADGPGGSSDADNGGVLQQG</sequence>
<dbReference type="RefSeq" id="WP_076449946.1">
    <property type="nucleotide sequence ID" value="NZ_FTOJ01000001.1"/>
</dbReference>
<proteinExistence type="predicted"/>
<dbReference type="EMBL" id="MUGO01000008">
    <property type="protein sequence ID" value="PQA94976.1"/>
    <property type="molecule type" value="Genomic_DNA"/>
</dbReference>